<protein>
    <recommendedName>
        <fullName evidence="4">RNHCP domain-containing protein</fullName>
    </recommendedName>
</protein>
<sequence>MTAADTLPVPLVPPVDRHEHAWLVESRHPTSEGVVLYVRCLDCGTRRVDVAAHPHLPPRALSRPLAAAPDGSDAADADQR</sequence>
<proteinExistence type="predicted"/>
<dbReference type="EMBL" id="CP078076">
    <property type="protein sequence ID" value="UPL09665.1"/>
    <property type="molecule type" value="Genomic_DNA"/>
</dbReference>
<evidence type="ECO:0000313" key="3">
    <source>
        <dbReference type="Proteomes" id="UP000831467"/>
    </source>
</evidence>
<feature type="compositionally biased region" description="Low complexity" evidence="1">
    <location>
        <begin position="58"/>
        <end position="72"/>
    </location>
</feature>
<dbReference type="Proteomes" id="UP000831467">
    <property type="component" value="Chromosome"/>
</dbReference>
<reference evidence="2 3" key="1">
    <citation type="submission" date="2021-06" db="EMBL/GenBank/DDBJ databases">
        <title>Genome-based taxonomic framework of Microbacterium strains isolated from marine environment, the description of four new species and reclassification of four preexisting species.</title>
        <authorList>
            <person name="Lee S.D."/>
            <person name="Kim S.-M."/>
            <person name="Byeon Y.-S."/>
            <person name="Yang H.L."/>
            <person name="Kim I.S."/>
        </authorList>
    </citation>
    <scope>NUCLEOTIDE SEQUENCE [LARGE SCALE GENOMIC DNA]</scope>
    <source>
        <strain evidence="2 3">SSW1-51</strain>
    </source>
</reference>
<dbReference type="RefSeq" id="WP_136031449.1">
    <property type="nucleotide sequence ID" value="NZ_CP078076.1"/>
</dbReference>
<evidence type="ECO:0008006" key="4">
    <source>
        <dbReference type="Google" id="ProtNLM"/>
    </source>
</evidence>
<keyword evidence="3" id="KW-1185">Reference proteome</keyword>
<gene>
    <name evidence="2" type="ORF">KV394_00440</name>
</gene>
<name>A0ABY4ID82_9MICO</name>
<organism evidence="2 3">
    <name type="scientific">Microbacterium sufflavum</name>
    <dbReference type="NCBI Taxonomy" id="2851649"/>
    <lineage>
        <taxon>Bacteria</taxon>
        <taxon>Bacillati</taxon>
        <taxon>Actinomycetota</taxon>
        <taxon>Actinomycetes</taxon>
        <taxon>Micrococcales</taxon>
        <taxon>Microbacteriaceae</taxon>
        <taxon>Microbacterium</taxon>
    </lineage>
</organism>
<accession>A0ABY4ID82</accession>
<evidence type="ECO:0000256" key="1">
    <source>
        <dbReference type="SAM" id="MobiDB-lite"/>
    </source>
</evidence>
<evidence type="ECO:0000313" key="2">
    <source>
        <dbReference type="EMBL" id="UPL09665.1"/>
    </source>
</evidence>
<feature type="region of interest" description="Disordered" evidence="1">
    <location>
        <begin position="55"/>
        <end position="80"/>
    </location>
</feature>